<feature type="signal peptide" evidence="1">
    <location>
        <begin position="1"/>
        <end position="30"/>
    </location>
</feature>
<dbReference type="EMBL" id="CP101527">
    <property type="protein sequence ID" value="UZW73471.1"/>
    <property type="molecule type" value="Genomic_DNA"/>
</dbReference>
<keyword evidence="1" id="KW-0732">Signal</keyword>
<keyword evidence="3" id="KW-1185">Reference proteome</keyword>
<gene>
    <name evidence="2" type="ORF">NNL22_10465</name>
</gene>
<dbReference type="Proteomes" id="UP001164472">
    <property type="component" value="Chromosome"/>
</dbReference>
<dbReference type="KEGG" id="asem:NNL22_10465"/>
<dbReference type="RefSeq" id="WP_251809612.1">
    <property type="nucleotide sequence ID" value="NZ_CP101527.1"/>
</dbReference>
<protein>
    <submittedName>
        <fullName evidence="2">DUF1302 domain-containing protein</fullName>
    </submittedName>
</protein>
<proteinExistence type="predicted"/>
<sequence>MTKNTQRWHKLARLPLAVAVAASVSTPASAFQFYMGDVEASFDTTLTAGVSWRVQDRDSRQLSQGNLAPLGSNPYVYSTTGASTNNYDDGNWNFDKGDTYSKRVKGTSELLLSYENYGGFVRGRYWYDFQLKDEEMALDGAGQRRSLSVDGDKNASGAEFLDAYVWADFDLGDMPLNMRLGRQVISWGESTFIFNGINVINPVDVGAIRAPGAEVKEALLPVNMFYSSIGLSENVTLEGFVQLEWEKTEIEDCGTFFATADFASDGCGPVLLAGQLPDGVAYDQGLKADRLADNEPDDTDQFGLAVRWYVPELNDSELGFYFVQYHSRVPLIAGVVNNPPAGDSFPEYFMEYPEAIQMVGVSFNTSTESGYSVGGEISHKKDLPLQWNSFELIQGGLSLPSSLLYQREVAEAGSPEALYGQEIAGYDEYGVSQAQMTVIKFFDQVAGASRLTFVGEVGGTYVHGLKGTKDARYGRAGTYGIGAFDPVDVNGDGTLDSCDGSTGAALNINKLNCNNSGYTTSFSWGYRLRTALDYNDVFAGVNLTPTISWSHDVSGYAPDPGGNFIEGRKSVGLSVKAVYLNQYSANVSYTNYFGGKPYNLLNDRDNIALSVAYSF</sequence>
<feature type="chain" id="PRO_5039045797" evidence="1">
    <location>
        <begin position="31"/>
        <end position="615"/>
    </location>
</feature>
<evidence type="ECO:0000313" key="2">
    <source>
        <dbReference type="EMBL" id="UZW73471.1"/>
    </source>
</evidence>
<dbReference type="Pfam" id="PF06980">
    <property type="entry name" value="DUF1302"/>
    <property type="match status" value="1"/>
</dbReference>
<evidence type="ECO:0000313" key="3">
    <source>
        <dbReference type="Proteomes" id="UP001164472"/>
    </source>
</evidence>
<organism evidence="2 3">
    <name type="scientific">Alkalimarinus sediminis</name>
    <dbReference type="NCBI Taxonomy" id="1632866"/>
    <lineage>
        <taxon>Bacteria</taxon>
        <taxon>Pseudomonadati</taxon>
        <taxon>Pseudomonadota</taxon>
        <taxon>Gammaproteobacteria</taxon>
        <taxon>Alteromonadales</taxon>
        <taxon>Alteromonadaceae</taxon>
        <taxon>Alkalimarinus</taxon>
    </lineage>
</organism>
<name>A0A9E8HIS0_9ALTE</name>
<dbReference type="InterPro" id="IPR010727">
    <property type="entry name" value="DUF1302"/>
</dbReference>
<accession>A0A9E8HIS0</accession>
<reference evidence="2" key="1">
    <citation type="submission" date="2022-07" db="EMBL/GenBank/DDBJ databases">
        <title>Alkalimarinus sp. nov., isolated from gut of a Alitta virens.</title>
        <authorList>
            <person name="Yang A.I."/>
            <person name="Shin N.-R."/>
        </authorList>
    </citation>
    <scope>NUCLEOTIDE SEQUENCE</scope>
    <source>
        <strain evidence="2">FA028</strain>
    </source>
</reference>
<dbReference type="AlphaFoldDB" id="A0A9E8HIS0"/>
<evidence type="ECO:0000256" key="1">
    <source>
        <dbReference type="SAM" id="SignalP"/>
    </source>
</evidence>